<evidence type="ECO:0000256" key="1">
    <source>
        <dbReference type="ARBA" id="ARBA00004286"/>
    </source>
</evidence>
<evidence type="ECO:0000259" key="10">
    <source>
        <dbReference type="PROSITE" id="PS50090"/>
    </source>
</evidence>
<dbReference type="GO" id="GO:0003691">
    <property type="term" value="F:double-stranded telomeric DNA binding"/>
    <property type="evidence" value="ECO:0007669"/>
    <property type="project" value="InterPro"/>
</dbReference>
<keyword evidence="5" id="KW-0175">Coiled coil</keyword>
<dbReference type="OrthoDB" id="608866at2759"/>
<dbReference type="PANTHER" id="PTHR46267">
    <property type="entry name" value="SINGLE MYB HISTONE 4"/>
    <property type="match status" value="1"/>
</dbReference>
<evidence type="ECO:0000256" key="4">
    <source>
        <dbReference type="ARBA" id="ARBA00023015"/>
    </source>
</evidence>
<dbReference type="GO" id="GO:0005694">
    <property type="term" value="C:chromosome"/>
    <property type="evidence" value="ECO:0007669"/>
    <property type="project" value="UniProtKB-SubCell"/>
</dbReference>
<dbReference type="InterPro" id="IPR001005">
    <property type="entry name" value="SANT/Myb"/>
</dbReference>
<dbReference type="EMBL" id="JAAMPC010000004">
    <property type="protein sequence ID" value="KAG2313889.1"/>
    <property type="molecule type" value="Genomic_DNA"/>
</dbReference>
<dbReference type="SUPFAM" id="SSF46689">
    <property type="entry name" value="Homeodomain-like"/>
    <property type="match status" value="1"/>
</dbReference>
<dbReference type="PANTHER" id="PTHR46267:SF15">
    <property type="entry name" value="WINGED HELIX-TURN-HELIX TRANSCRIPTION REPRESSOR DNA-BINDING PROTEIN-RELATED"/>
    <property type="match status" value="1"/>
</dbReference>
<evidence type="ECO:0000256" key="2">
    <source>
        <dbReference type="ARBA" id="ARBA00004604"/>
    </source>
</evidence>
<evidence type="ECO:0000256" key="7">
    <source>
        <dbReference type="ARBA" id="ARBA00023163"/>
    </source>
</evidence>
<proteinExistence type="predicted"/>
<sequence>MYAQRKKWSAEEEDALFDGVCKYGPGKWSSIINDPEFRAQLSSRTKIDLKDKWRNITIEEESKTLANQIRAMNLGL</sequence>
<dbReference type="InterPro" id="IPR017930">
    <property type="entry name" value="Myb_dom"/>
</dbReference>
<keyword evidence="13" id="KW-1185">Reference proteome</keyword>
<dbReference type="Gene3D" id="1.10.246.220">
    <property type="match status" value="1"/>
</dbReference>
<organism evidence="12 13">
    <name type="scientific">Brassica carinata</name>
    <name type="common">Ethiopian mustard</name>
    <name type="synonym">Abyssinian cabbage</name>
    <dbReference type="NCBI Taxonomy" id="52824"/>
    <lineage>
        <taxon>Eukaryota</taxon>
        <taxon>Viridiplantae</taxon>
        <taxon>Streptophyta</taxon>
        <taxon>Embryophyta</taxon>
        <taxon>Tracheophyta</taxon>
        <taxon>Spermatophyta</taxon>
        <taxon>Magnoliopsida</taxon>
        <taxon>eudicotyledons</taxon>
        <taxon>Gunneridae</taxon>
        <taxon>Pentapetalae</taxon>
        <taxon>rosids</taxon>
        <taxon>malvids</taxon>
        <taxon>Brassicales</taxon>
        <taxon>Brassicaceae</taxon>
        <taxon>Brassiceae</taxon>
        <taxon>Brassica</taxon>
    </lineage>
</organism>
<dbReference type="GO" id="GO:0005730">
    <property type="term" value="C:nucleolus"/>
    <property type="evidence" value="ECO:0007669"/>
    <property type="project" value="UniProtKB-SubCell"/>
</dbReference>
<dbReference type="PROSITE" id="PS50090">
    <property type="entry name" value="MYB_LIKE"/>
    <property type="match status" value="1"/>
</dbReference>
<evidence type="ECO:0000256" key="3">
    <source>
        <dbReference type="ARBA" id="ARBA00022454"/>
    </source>
</evidence>
<evidence type="ECO:0000313" key="12">
    <source>
        <dbReference type="EMBL" id="KAG2313889.1"/>
    </source>
</evidence>
<gene>
    <name evidence="12" type="ORF">Bca52824_017011</name>
</gene>
<keyword evidence="7" id="KW-0804">Transcription</keyword>
<comment type="caution">
    <text evidence="12">The sequence shown here is derived from an EMBL/GenBank/DDBJ whole genome shotgun (WGS) entry which is preliminary data.</text>
</comment>
<reference evidence="12 13" key="1">
    <citation type="submission" date="2020-02" db="EMBL/GenBank/DDBJ databases">
        <authorList>
            <person name="Ma Q."/>
            <person name="Huang Y."/>
            <person name="Song X."/>
            <person name="Pei D."/>
        </authorList>
    </citation>
    <scope>NUCLEOTIDE SEQUENCE [LARGE SCALE GENOMIC DNA]</scope>
    <source>
        <strain evidence="12">Sxm20200214</strain>
        <tissue evidence="12">Leaf</tissue>
    </source>
</reference>
<evidence type="ECO:0000313" key="13">
    <source>
        <dbReference type="Proteomes" id="UP000886595"/>
    </source>
</evidence>
<dbReference type="Proteomes" id="UP000886595">
    <property type="component" value="Unassembled WGS sequence"/>
</dbReference>
<evidence type="ECO:0000259" key="11">
    <source>
        <dbReference type="PROSITE" id="PS51294"/>
    </source>
</evidence>
<evidence type="ECO:0000256" key="6">
    <source>
        <dbReference type="ARBA" id="ARBA00023125"/>
    </source>
</evidence>
<dbReference type="Pfam" id="PF00249">
    <property type="entry name" value="Myb_DNA-binding"/>
    <property type="match status" value="1"/>
</dbReference>
<feature type="domain" description="Myb-like" evidence="10">
    <location>
        <begin position="1"/>
        <end position="57"/>
    </location>
</feature>
<dbReference type="PROSITE" id="PS51294">
    <property type="entry name" value="HTH_MYB"/>
    <property type="match status" value="1"/>
</dbReference>
<keyword evidence="3" id="KW-0158">Chromosome</keyword>
<accession>A0A8X7VLV4</accession>
<evidence type="ECO:0000256" key="5">
    <source>
        <dbReference type="ARBA" id="ARBA00023054"/>
    </source>
</evidence>
<dbReference type="AlphaFoldDB" id="A0A8X7VLV4"/>
<protein>
    <recommendedName>
        <fullName evidence="9">MYB transcription factor</fullName>
    </recommendedName>
</protein>
<dbReference type="FunFam" id="1.10.10.60:FF:000168">
    <property type="entry name" value="Telomere repeat-binding factor 1"/>
    <property type="match status" value="1"/>
</dbReference>
<feature type="domain" description="HTH myb-type" evidence="11">
    <location>
        <begin position="1"/>
        <end position="61"/>
    </location>
</feature>
<keyword evidence="6" id="KW-0238">DNA-binding</keyword>
<evidence type="ECO:0000256" key="8">
    <source>
        <dbReference type="ARBA" id="ARBA00023242"/>
    </source>
</evidence>
<keyword evidence="4" id="KW-0805">Transcription regulation</keyword>
<dbReference type="InterPro" id="IPR009057">
    <property type="entry name" value="Homeodomain-like_sf"/>
</dbReference>
<keyword evidence="8" id="KW-0539">Nucleus</keyword>
<evidence type="ECO:0000256" key="9">
    <source>
        <dbReference type="ARBA" id="ARBA00032813"/>
    </source>
</evidence>
<name>A0A8X7VLV4_BRACI</name>
<dbReference type="InterPro" id="IPR044597">
    <property type="entry name" value="SMH1-6"/>
</dbReference>
<dbReference type="SMART" id="SM00717">
    <property type="entry name" value="SANT"/>
    <property type="match status" value="1"/>
</dbReference>
<dbReference type="CDD" id="cd11660">
    <property type="entry name" value="SANT_TRF"/>
    <property type="match status" value="1"/>
</dbReference>
<comment type="subcellular location">
    <subcellularLocation>
        <location evidence="1">Chromosome</location>
    </subcellularLocation>
    <subcellularLocation>
        <location evidence="2">Nucleus</location>
        <location evidence="2">Nucleolus</location>
    </subcellularLocation>
</comment>